<evidence type="ECO:0000313" key="1">
    <source>
        <dbReference type="EMBL" id="NOV00183.1"/>
    </source>
</evidence>
<keyword evidence="2" id="KW-1185">Reference proteome</keyword>
<dbReference type="Proteomes" id="UP000618579">
    <property type="component" value="Unassembled WGS sequence"/>
</dbReference>
<organism evidence="1 2">
    <name type="scientific">Paenibacillus planticolens</name>
    <dbReference type="NCBI Taxonomy" id="2654976"/>
    <lineage>
        <taxon>Bacteria</taxon>
        <taxon>Bacillati</taxon>
        <taxon>Bacillota</taxon>
        <taxon>Bacilli</taxon>
        <taxon>Bacillales</taxon>
        <taxon>Paenibacillaceae</taxon>
        <taxon>Paenibacillus</taxon>
    </lineage>
</organism>
<comment type="caution">
    <text evidence="1">The sequence shown here is derived from an EMBL/GenBank/DDBJ whole genome shotgun (WGS) entry which is preliminary data.</text>
</comment>
<dbReference type="RefSeq" id="WP_171683049.1">
    <property type="nucleotide sequence ID" value="NZ_WHNZ01000017.1"/>
</dbReference>
<protein>
    <submittedName>
        <fullName evidence="1">Uncharacterized protein</fullName>
    </submittedName>
</protein>
<name>A0ABX1ZML2_9BACL</name>
<evidence type="ECO:0000313" key="2">
    <source>
        <dbReference type="Proteomes" id="UP000618579"/>
    </source>
</evidence>
<proteinExistence type="predicted"/>
<dbReference type="EMBL" id="WHNZ01000017">
    <property type="protein sequence ID" value="NOV00183.1"/>
    <property type="molecule type" value="Genomic_DNA"/>
</dbReference>
<sequence length="122" mass="14278">MAMLTVFYDYHEEGIVPVLLSLRFSLGELDFSQDSLYVPLEAPFQQLAMEDICDLDAGITVLMEDLIVHPERPHAVGISLSRLRQRHAAYLEQLTDIQQLWLRMHDIEEVLQMDMRSLYRWS</sequence>
<accession>A0ABX1ZML2</accession>
<reference evidence="1 2" key="1">
    <citation type="submission" date="2019-10" db="EMBL/GenBank/DDBJ databases">
        <title>Description of Paenibacillus pedi sp. nov.</title>
        <authorList>
            <person name="Carlier A."/>
            <person name="Qi S."/>
        </authorList>
    </citation>
    <scope>NUCLEOTIDE SEQUENCE [LARGE SCALE GENOMIC DNA]</scope>
    <source>
        <strain evidence="1 2">LMG 31457</strain>
    </source>
</reference>
<gene>
    <name evidence="1" type="ORF">GC097_09155</name>
</gene>